<proteinExistence type="predicted"/>
<dbReference type="Pfam" id="PF13439">
    <property type="entry name" value="Glyco_transf_4"/>
    <property type="match status" value="1"/>
</dbReference>
<reference evidence="3 4" key="1">
    <citation type="journal article" date="2014" name="Curr. Microbiol.">
        <title>Spirosoma radiotolerans sp. nov., a gamma-radiation-resistant bacterium isolated from gamma ray-irradiated soil.</title>
        <authorList>
            <person name="Lee J.J."/>
            <person name="Srinivasan S."/>
            <person name="Lim S."/>
            <person name="Joe M."/>
            <person name="Im S."/>
            <person name="Bae S.I."/>
            <person name="Park K.R."/>
            <person name="Han J.H."/>
            <person name="Park S.H."/>
            <person name="Joo B.M."/>
            <person name="Park S.J."/>
            <person name="Kim M.K."/>
        </authorList>
    </citation>
    <scope>NUCLEOTIDE SEQUENCE [LARGE SCALE GENOMIC DNA]</scope>
    <source>
        <strain evidence="3 4">DG5A</strain>
    </source>
</reference>
<dbReference type="PANTHER" id="PTHR12526:SF634">
    <property type="entry name" value="BLL3361 PROTEIN"/>
    <property type="match status" value="1"/>
</dbReference>
<dbReference type="STRING" id="1379870.SD10_22480"/>
<dbReference type="Proteomes" id="UP000033054">
    <property type="component" value="Chromosome"/>
</dbReference>
<dbReference type="OrthoDB" id="9790710at2"/>
<sequence length="412" mass="46224">MKILHVIAGMNPNLGGVSQAVRTMCTELSKQGIYNEVTGLDSPGEPFLLNEPALIHMLGPAKTPWSYGAKFRPWLVDNLHRFDIVLLHGLWLYHGYALRKAIQACRSQSGNEARPRFFIMPHGMLDPYFQQAPGRKMKALRNWLYWQLIESKVINEADGLLFTCEEEKQLAREPFHPYKPKSEIVVGLGVEEPPVYTPAMREAFLEKCPELSDTPYILFLSRINQKKGVDLLVKAYQQIVNHYATAEVGISQHEALPDEEVRIPRLLIAGPGLDTLYGQAVQQLAQADQAQESAISFVNMLSGDAKWGAFYGCEAFVLSSHQENFGIAVVEALACGKPVLISNQVNIWREIDQSCSGFVAPDTIDGVYQVIQQWLNLSMAEKQQMSKNALETFQKTFSIVLTTQHLIDVFST</sequence>
<dbReference type="Gene3D" id="3.40.50.2000">
    <property type="entry name" value="Glycogen Phosphorylase B"/>
    <property type="match status" value="2"/>
</dbReference>
<dbReference type="PATRIC" id="fig|1379870.5.peg.4866"/>
<dbReference type="SUPFAM" id="SSF53756">
    <property type="entry name" value="UDP-Glycosyltransferase/glycogen phosphorylase"/>
    <property type="match status" value="1"/>
</dbReference>
<dbReference type="AlphaFoldDB" id="A0A0E3V908"/>
<dbReference type="EMBL" id="CP010429">
    <property type="protein sequence ID" value="AKD57247.1"/>
    <property type="molecule type" value="Genomic_DNA"/>
</dbReference>
<keyword evidence="4" id="KW-1185">Reference proteome</keyword>
<dbReference type="Pfam" id="PF00534">
    <property type="entry name" value="Glycos_transf_1"/>
    <property type="match status" value="1"/>
</dbReference>
<name>A0A0E3V908_9BACT</name>
<dbReference type="RefSeq" id="WP_046576936.1">
    <property type="nucleotide sequence ID" value="NZ_CP010429.1"/>
</dbReference>
<organism evidence="3 4">
    <name type="scientific">Spirosoma radiotolerans</name>
    <dbReference type="NCBI Taxonomy" id="1379870"/>
    <lineage>
        <taxon>Bacteria</taxon>
        <taxon>Pseudomonadati</taxon>
        <taxon>Bacteroidota</taxon>
        <taxon>Cytophagia</taxon>
        <taxon>Cytophagales</taxon>
        <taxon>Cytophagaceae</taxon>
        <taxon>Spirosoma</taxon>
    </lineage>
</organism>
<protein>
    <submittedName>
        <fullName evidence="3">Glycosyl transferase family 1</fullName>
    </submittedName>
</protein>
<dbReference type="KEGG" id="srd:SD10_22480"/>
<evidence type="ECO:0000259" key="2">
    <source>
        <dbReference type="Pfam" id="PF13439"/>
    </source>
</evidence>
<dbReference type="HOGENOM" id="CLU_009583_2_1_10"/>
<dbReference type="InterPro" id="IPR028098">
    <property type="entry name" value="Glyco_trans_4-like_N"/>
</dbReference>
<evidence type="ECO:0000259" key="1">
    <source>
        <dbReference type="Pfam" id="PF00534"/>
    </source>
</evidence>
<gene>
    <name evidence="3" type="ORF">SD10_22480</name>
</gene>
<feature type="domain" description="Glycosyl transferase family 1" evidence="1">
    <location>
        <begin position="207"/>
        <end position="389"/>
    </location>
</feature>
<feature type="domain" description="Glycosyltransferase subfamily 4-like N-terminal" evidence="2">
    <location>
        <begin position="15"/>
        <end position="175"/>
    </location>
</feature>
<dbReference type="InterPro" id="IPR001296">
    <property type="entry name" value="Glyco_trans_1"/>
</dbReference>
<dbReference type="PANTHER" id="PTHR12526">
    <property type="entry name" value="GLYCOSYLTRANSFERASE"/>
    <property type="match status" value="1"/>
</dbReference>
<evidence type="ECO:0000313" key="3">
    <source>
        <dbReference type="EMBL" id="AKD57247.1"/>
    </source>
</evidence>
<accession>A0A0E3V908</accession>
<evidence type="ECO:0000313" key="4">
    <source>
        <dbReference type="Proteomes" id="UP000033054"/>
    </source>
</evidence>
<keyword evidence="3" id="KW-0808">Transferase</keyword>
<dbReference type="GO" id="GO:0016757">
    <property type="term" value="F:glycosyltransferase activity"/>
    <property type="evidence" value="ECO:0007669"/>
    <property type="project" value="InterPro"/>
</dbReference>